<comment type="caution">
    <text evidence="7">The sequence shown here is derived from an EMBL/GenBank/DDBJ whole genome shotgun (WGS) entry which is preliminary data.</text>
</comment>
<gene>
    <name evidence="7" type="ORF">HMN09_00581300</name>
</gene>
<feature type="domain" description="UvrD-like helicase ATP-binding" evidence="6">
    <location>
        <begin position="460"/>
        <end position="831"/>
    </location>
</feature>
<evidence type="ECO:0000256" key="2">
    <source>
        <dbReference type="ARBA" id="ARBA00022801"/>
    </source>
</evidence>
<dbReference type="GO" id="GO:0004386">
    <property type="term" value="F:helicase activity"/>
    <property type="evidence" value="ECO:0007669"/>
    <property type="project" value="UniProtKB-UniRule"/>
</dbReference>
<dbReference type="PROSITE" id="PS51198">
    <property type="entry name" value="UVRD_HELICASE_ATP_BIND"/>
    <property type="match status" value="1"/>
</dbReference>
<dbReference type="InterPro" id="IPR027417">
    <property type="entry name" value="P-loop_NTPase"/>
</dbReference>
<dbReference type="PANTHER" id="PTHR21529">
    <property type="entry name" value="MAMMARY TURMOR VIRUS RECEPTOR HOMOLOG 1, 2 MTVR1, 2"/>
    <property type="match status" value="1"/>
</dbReference>
<keyword evidence="1 5" id="KW-0547">Nucleotide-binding</keyword>
<dbReference type="SUPFAM" id="SSF52540">
    <property type="entry name" value="P-loop containing nucleoside triphosphate hydrolases"/>
    <property type="match status" value="1"/>
</dbReference>
<evidence type="ECO:0000313" key="8">
    <source>
        <dbReference type="Proteomes" id="UP000613580"/>
    </source>
</evidence>
<reference evidence="7" key="1">
    <citation type="submission" date="2020-05" db="EMBL/GenBank/DDBJ databases">
        <title>Mycena genomes resolve the evolution of fungal bioluminescence.</title>
        <authorList>
            <person name="Tsai I.J."/>
        </authorList>
    </citation>
    <scope>NUCLEOTIDE SEQUENCE</scope>
    <source>
        <strain evidence="7">110903Hualien_Pintung</strain>
    </source>
</reference>
<organism evidence="7 8">
    <name type="scientific">Mycena chlorophos</name>
    <name type="common">Agaric fungus</name>
    <name type="synonym">Agaricus chlorophos</name>
    <dbReference type="NCBI Taxonomy" id="658473"/>
    <lineage>
        <taxon>Eukaryota</taxon>
        <taxon>Fungi</taxon>
        <taxon>Dikarya</taxon>
        <taxon>Basidiomycota</taxon>
        <taxon>Agaricomycotina</taxon>
        <taxon>Agaricomycetes</taxon>
        <taxon>Agaricomycetidae</taxon>
        <taxon>Agaricales</taxon>
        <taxon>Marasmiineae</taxon>
        <taxon>Mycenaceae</taxon>
        <taxon>Mycena</taxon>
    </lineage>
</organism>
<evidence type="ECO:0000313" key="7">
    <source>
        <dbReference type="EMBL" id="KAF7310393.1"/>
    </source>
</evidence>
<evidence type="ECO:0000256" key="4">
    <source>
        <dbReference type="ARBA" id="ARBA00022840"/>
    </source>
</evidence>
<dbReference type="GO" id="GO:0016787">
    <property type="term" value="F:hydrolase activity"/>
    <property type="evidence" value="ECO:0007669"/>
    <property type="project" value="UniProtKB-UniRule"/>
</dbReference>
<evidence type="ECO:0000259" key="6">
    <source>
        <dbReference type="PROSITE" id="PS51198"/>
    </source>
</evidence>
<dbReference type="InterPro" id="IPR039904">
    <property type="entry name" value="TRANK1"/>
</dbReference>
<sequence>MLQGYPPGYFEPLGSSSCDAALLLSTFEQDILYLNPPAALTVLKSIILNERDPVVRLVLSRINRDWLINDVDFPTTPDAFADSAAQLVLGTLLDLPDGEWAVRVGERRDQMRLEYRRLVSDAPLLLANLKRKLAAIWEAEDAEAASPLETSFKVKRSQKQQKQARRAAAQAKVVLDLSPLERLGIGKPETADDVNNAIREVLICQKGILKIYLKALASPELAQSLVAACWLDRPAELPELQLVEEIVVVEEVLAVEVETPVDAHPVAQPMKLTAFFNDNANGLGAWTINLSPRGERDLREHRRRDRKVFKIILKKIGELSNGHFSPDNQKRLNHKQVDVPVYEAKMTGDLRLVYQIDCIPTYDTSSERQAIKVFGVYTHAQIGRVTFWDTMGRELAKKGKEYRDRCAFRQRPRRALYPLAARPTSPPDDLEQIQSLLLKSVRFSQPLLESILKQIDAAFILQISPTEQDIIEHPHSCYVLGRSGTGKTTTQLYKMVLVEANYERAKEETPEMLEGSVRVAAAAKPRQLFVTQSRILAEKVEEHYRKLSMGYQVDSLPDAVTPEKQEPDDLVDVDDEIGWRSDLPERYSELKDEHFPLFLTFDALCKMIENDLGIKMPDHVPSQENGSRLTYDRFLQHYWPHFPQSLTKGIDSAMVYSEFLGVIMGSEDTLSGEATYLSRDAYINLSERAQSTFADQRERIYTLFEAYQGLKRTSGDVDPADRTHAILRRLEQYGVPGKKIDYLYVDETQDNLLIDTLLLRSICHNPNGLFWAGDTAQTISVGSSFRFNELKAFLFRIEASPERRRATQKLINAQPELQPRTFQLTVNYRSHAGIVNCAHSVIEIITMFWPYAIDVLERERGTVDGLRPVFFTNFDEGNIAYEQFLFGDREGSYIEFGAQQCILVRDEAARDRLRAQVGDIGLIMTLYESKGLEFNDVLIFNFFEDSTVGEAQWRVVLNALDEESRKEAVPAFDKARHAGVCVELKFLYVAITRARNNVWIADTSEKGAPMRTVWAKRDQVQTLTPGQDTPRLAMSSTAEEWEDQGRKLFANKRYRQSKHCFERAQRPRLAAMAAAYYSRQEARKLPAGPGRRELEARKAAFVAVAAEFMSCAQEDGNLTYFRIAAQCYEEAGNDAVAAQVYRQAKQYTRSTELYRKVGDFDSAVDVIKNHRDNIKLEVLENVTSVARLFYFKESKPEKAKDLFDSFEEQLEYLEDRGLDDARASLLESLGRYSDAAQVHLEEGRTVEAIKLFLKNRTDDASVRRGIDCVLQGLRDRITFNVVPSTDDEVVNMLLNLSAQVADSPLPLRQRNELLMFNAVRQRDLEKLASLSEYVEQAGDSPAALLCLGHCFTRLPKLQSLDVHGVSDRLKLFYRYVKLLHSFVWADPCTNPRASRLFGVVPHGDKGFLIRAGTFLHSAFLAERPEAASASDIVLGAGELRDLYHVTLKERLRFQVSQEDSLCRQTRAFTPCLMYTVFGGNCNRPACPHEHLNATKINREHYNTRLRIHLLQILILHSVQYINVDSDLSKRRYWLSRLYATLHPPYYRLGSAACLDFTLIPEAESGLQVARQWVRSWAYDCEFLPHTRFLSDLSQIARLSFQFDRRDAMSFLTQGQYMRMQPSRYRRSVEDDSYIVSEFLRSLEAKTPACICAGVVALRHIVANDLPIDASILCDTAEHLCACMLIAHRQARGSLHGLVVPLSWVIDWNSVVGEGERTTEPVFYLLLQTLEMLIRRIYSGDEDAEHLLFQNSNLAELPGMIRDAFLARICRCIALLGYNASRFHTHTRNRILSMITSTHRKSRIQRKFTVSYQFMEAQRWSDVARALYNSTQGSPMDELIQLVYSGRPPLSDQRNVRKIVYDSVDAIPRLLGSSSREIIENLALVSPDEENPVQVAAGDDSEEKAVEEELEEMPEFVDVGEGEAEDPPAAVELGPVEMPPALAPVERTEDEINAAVTIQRMWRFVCWRVQCRKDDNARSAAVAGVAQFYALCRGETRKPEWPPSSGSTEGKARYRLCFLGPLPHLLFALSIMRTTTQQHKAHAKKALLEAKHEKLDAVDKQLTDLTNALKQIIHLEKTLGPTAAGHHEQDLMALKAHVTKAMYLLKGLPYAFGMQENVVVQMEHAYKGIVKPRVFVQAKVKEKSRPELNVEDVEEG</sequence>
<dbReference type="PANTHER" id="PTHR21529:SF4">
    <property type="entry name" value="TPR AND ANKYRIN REPEAT-CONTAINING PROTEIN 1"/>
    <property type="match status" value="1"/>
</dbReference>
<evidence type="ECO:0000256" key="5">
    <source>
        <dbReference type="PROSITE-ProRule" id="PRU00560"/>
    </source>
</evidence>
<keyword evidence="8" id="KW-1185">Reference proteome</keyword>
<dbReference type="InterPro" id="IPR014016">
    <property type="entry name" value="UvrD-like_ATP-bd"/>
</dbReference>
<name>A0A8H6T2B9_MYCCL</name>
<evidence type="ECO:0000256" key="1">
    <source>
        <dbReference type="ARBA" id="ARBA00022741"/>
    </source>
</evidence>
<keyword evidence="3 5" id="KW-0347">Helicase</keyword>
<dbReference type="OrthoDB" id="3156807at2759"/>
<dbReference type="GO" id="GO:0005524">
    <property type="term" value="F:ATP binding"/>
    <property type="evidence" value="ECO:0007669"/>
    <property type="project" value="UniProtKB-UniRule"/>
</dbReference>
<dbReference type="EMBL" id="JACAZE010000007">
    <property type="protein sequence ID" value="KAF7310393.1"/>
    <property type="molecule type" value="Genomic_DNA"/>
</dbReference>
<proteinExistence type="predicted"/>
<keyword evidence="4 5" id="KW-0067">ATP-binding</keyword>
<protein>
    <submittedName>
        <fullName evidence="7">UvrD-like helicase ATP-binding domain-containing protein</fullName>
    </submittedName>
</protein>
<accession>A0A8H6T2B9</accession>
<keyword evidence="2 5" id="KW-0378">Hydrolase</keyword>
<feature type="binding site" evidence="5">
    <location>
        <begin position="481"/>
        <end position="488"/>
    </location>
    <ligand>
        <name>ATP</name>
        <dbReference type="ChEBI" id="CHEBI:30616"/>
    </ligand>
</feature>
<dbReference type="Gene3D" id="3.40.50.300">
    <property type="entry name" value="P-loop containing nucleotide triphosphate hydrolases"/>
    <property type="match status" value="2"/>
</dbReference>
<evidence type="ECO:0000256" key="3">
    <source>
        <dbReference type="ARBA" id="ARBA00022806"/>
    </source>
</evidence>
<dbReference type="Proteomes" id="UP000613580">
    <property type="component" value="Unassembled WGS sequence"/>
</dbReference>